<dbReference type="OrthoDB" id="9803739at2"/>
<dbReference type="PROSITE" id="PS00924">
    <property type="entry name" value="ASP_GLU_RACEMASE_2"/>
    <property type="match status" value="1"/>
</dbReference>
<dbReference type="RefSeq" id="WP_112379746.1">
    <property type="nucleotide sequence ID" value="NZ_CP030104.1"/>
</dbReference>
<gene>
    <name evidence="3" type="ORF">HME9304_01278</name>
</gene>
<keyword evidence="4" id="KW-1185">Reference proteome</keyword>
<sequence>MKTIGLIGGMSWESSKVYYQYVNEIIKEKLGGSHSAKCILTSLDFDEIERFSFSGDWEKIGKLMGIHAEKLEKAGADVIVLCTNTIHLVSDAITQAIKIPFLHIADATGEAIVKSGVKKVALLGTKFTMEKDFYTKILREQYNLKVLVPNAKDMDILQSIIYNELVKGIFKTESKEKCLEIIKKMEDQGAEGVILGCTELPLLISDDEVAIATFDTTRIHAQKAIDFALS</sequence>
<dbReference type="PANTHER" id="PTHR21198">
    <property type="entry name" value="GLUTAMATE RACEMASE"/>
    <property type="match status" value="1"/>
</dbReference>
<organism evidence="3 4">
    <name type="scientific">Flagellimonas maritima</name>
    <dbReference type="NCBI Taxonomy" id="1383885"/>
    <lineage>
        <taxon>Bacteria</taxon>
        <taxon>Pseudomonadati</taxon>
        <taxon>Bacteroidota</taxon>
        <taxon>Flavobacteriia</taxon>
        <taxon>Flavobacteriales</taxon>
        <taxon>Flavobacteriaceae</taxon>
        <taxon>Flagellimonas</taxon>
    </lineage>
</organism>
<evidence type="ECO:0000256" key="1">
    <source>
        <dbReference type="ARBA" id="ARBA00007847"/>
    </source>
</evidence>
<dbReference type="GO" id="GO:0047689">
    <property type="term" value="F:aspartate racemase activity"/>
    <property type="evidence" value="ECO:0007669"/>
    <property type="project" value="UniProtKB-EC"/>
</dbReference>
<dbReference type="KEGG" id="spon:HME9304_01278"/>
<dbReference type="InterPro" id="IPR015942">
    <property type="entry name" value="Asp/Glu/hydantoin_racemase"/>
</dbReference>
<dbReference type="InterPro" id="IPR004380">
    <property type="entry name" value="Asp_race"/>
</dbReference>
<accession>A0A2Z4LSF9</accession>
<dbReference type="PANTHER" id="PTHR21198:SF7">
    <property type="entry name" value="ASPARTATE-GLUTAMATE RACEMASE FAMILY"/>
    <property type="match status" value="1"/>
</dbReference>
<evidence type="ECO:0000256" key="2">
    <source>
        <dbReference type="ARBA" id="ARBA00023235"/>
    </source>
</evidence>
<dbReference type="EC" id="5.1.1.13" evidence="3"/>
<dbReference type="InterPro" id="IPR033134">
    <property type="entry name" value="Asp/Glu_racemase_AS_2"/>
</dbReference>
<reference evidence="3 4" key="1">
    <citation type="submission" date="2018-06" db="EMBL/GenBank/DDBJ databases">
        <title>Spongiibacterium sp. HME9304 Genome sequencing and assembly.</title>
        <authorList>
            <person name="Kang H."/>
            <person name="Kim H."/>
            <person name="Joh K."/>
        </authorList>
    </citation>
    <scope>NUCLEOTIDE SEQUENCE [LARGE SCALE GENOMIC DNA]</scope>
    <source>
        <strain evidence="3 4">HME9304</strain>
    </source>
</reference>
<evidence type="ECO:0000313" key="3">
    <source>
        <dbReference type="EMBL" id="AWX44278.1"/>
    </source>
</evidence>
<dbReference type="EMBL" id="CP030104">
    <property type="protein sequence ID" value="AWX44278.1"/>
    <property type="molecule type" value="Genomic_DNA"/>
</dbReference>
<protein>
    <submittedName>
        <fullName evidence="3">Aspartate racemase</fullName>
        <ecNumber evidence="3">5.1.1.13</ecNumber>
    </submittedName>
</protein>
<dbReference type="Pfam" id="PF01177">
    <property type="entry name" value="Asp_Glu_race"/>
    <property type="match status" value="1"/>
</dbReference>
<dbReference type="AlphaFoldDB" id="A0A2Z4LSF9"/>
<name>A0A2Z4LSF9_9FLAO</name>
<dbReference type="SUPFAM" id="SSF53681">
    <property type="entry name" value="Aspartate/glutamate racemase"/>
    <property type="match status" value="2"/>
</dbReference>
<dbReference type="Proteomes" id="UP000248536">
    <property type="component" value="Chromosome"/>
</dbReference>
<keyword evidence="2 3" id="KW-0413">Isomerase</keyword>
<comment type="similarity">
    <text evidence="1">Belongs to the aspartate/glutamate racemases family.</text>
</comment>
<evidence type="ECO:0000313" key="4">
    <source>
        <dbReference type="Proteomes" id="UP000248536"/>
    </source>
</evidence>
<dbReference type="InterPro" id="IPR001920">
    <property type="entry name" value="Asp/Glu_race"/>
</dbReference>
<dbReference type="NCBIfam" id="TIGR00035">
    <property type="entry name" value="asp_race"/>
    <property type="match status" value="1"/>
</dbReference>
<proteinExistence type="inferred from homology"/>
<dbReference type="Gene3D" id="3.40.50.1860">
    <property type="match status" value="2"/>
</dbReference>